<dbReference type="GO" id="GO:0004479">
    <property type="term" value="F:methionyl-tRNA formyltransferase activity"/>
    <property type="evidence" value="ECO:0007669"/>
    <property type="project" value="UniProtKB-UniRule"/>
</dbReference>
<evidence type="ECO:0000256" key="6">
    <source>
        <dbReference type="ARBA" id="ARBA00022917"/>
    </source>
</evidence>
<evidence type="ECO:0000256" key="5">
    <source>
        <dbReference type="ARBA" id="ARBA00022679"/>
    </source>
</evidence>
<dbReference type="EC" id="2.1.2.9" evidence="3 8"/>
<dbReference type="SUPFAM" id="SSF53328">
    <property type="entry name" value="Formyltransferase"/>
    <property type="match status" value="1"/>
</dbReference>
<accession>A0A398BBK5</accession>
<evidence type="ECO:0000256" key="1">
    <source>
        <dbReference type="ARBA" id="ARBA00002606"/>
    </source>
</evidence>
<feature type="binding site" evidence="8">
    <location>
        <begin position="110"/>
        <end position="113"/>
    </location>
    <ligand>
        <name>(6S)-5,6,7,8-tetrahydrofolate</name>
        <dbReference type="ChEBI" id="CHEBI:57453"/>
    </ligand>
</feature>
<dbReference type="HAMAP" id="MF_00182">
    <property type="entry name" value="Formyl_trans"/>
    <property type="match status" value="1"/>
</dbReference>
<evidence type="ECO:0000313" key="11">
    <source>
        <dbReference type="EMBL" id="RID87222.1"/>
    </source>
</evidence>
<dbReference type="SUPFAM" id="SSF50486">
    <property type="entry name" value="FMT C-terminal domain-like"/>
    <property type="match status" value="1"/>
</dbReference>
<dbReference type="Pfam" id="PF00551">
    <property type="entry name" value="Formyl_trans_N"/>
    <property type="match status" value="1"/>
</dbReference>
<evidence type="ECO:0000259" key="10">
    <source>
        <dbReference type="Pfam" id="PF02911"/>
    </source>
</evidence>
<dbReference type="EMBL" id="QWVS01000013">
    <property type="protein sequence ID" value="RID87222.1"/>
    <property type="molecule type" value="Genomic_DNA"/>
</dbReference>
<comment type="catalytic activity">
    <reaction evidence="7 8">
        <text>L-methionyl-tRNA(fMet) + (6R)-10-formyltetrahydrofolate = N-formyl-L-methionyl-tRNA(fMet) + (6S)-5,6,7,8-tetrahydrofolate + H(+)</text>
        <dbReference type="Rhea" id="RHEA:24380"/>
        <dbReference type="Rhea" id="RHEA-COMP:9952"/>
        <dbReference type="Rhea" id="RHEA-COMP:9953"/>
        <dbReference type="ChEBI" id="CHEBI:15378"/>
        <dbReference type="ChEBI" id="CHEBI:57453"/>
        <dbReference type="ChEBI" id="CHEBI:78530"/>
        <dbReference type="ChEBI" id="CHEBI:78844"/>
        <dbReference type="ChEBI" id="CHEBI:195366"/>
        <dbReference type="EC" id="2.1.2.9"/>
    </reaction>
</comment>
<dbReference type="AlphaFoldDB" id="A0A398BBK5"/>
<keyword evidence="5 8" id="KW-0808">Transferase</keyword>
<evidence type="ECO:0000256" key="3">
    <source>
        <dbReference type="ARBA" id="ARBA00012261"/>
    </source>
</evidence>
<feature type="domain" description="Formyl transferase N-terminal" evidence="9">
    <location>
        <begin position="3"/>
        <end position="180"/>
    </location>
</feature>
<dbReference type="Gene3D" id="3.40.50.170">
    <property type="entry name" value="Formyl transferase, N-terminal domain"/>
    <property type="match status" value="1"/>
</dbReference>
<sequence length="315" mass="34628">MTKIIFMGTPDFSVPVLKRIMDEGYEVIAVVTQPDRPVGRKKVLTPPPVKVEAEKYGIPVYQPEKIRNEVDLAEILALKPDLVVTAAFGQILPNELLEAPKFGCINVHASLLPELRGGAPIHYSILQGKEKTGITIMYMAEKLDAGDILTQAEVVIEEEDNVGTLHDKLSQVGSDLLAETLPKLINGELTPIKQDEAKATFASNIKRSDEKIDWTRTGQEIYNHVRGLNPWPVAYTLLEGNVLKVWQVKKLPDMKESAPGTIIDVREEGIVVATGNETAILITELQPSGKKKMLAKDYLRGAGAFIKAGMKVGEE</sequence>
<dbReference type="Proteomes" id="UP000266016">
    <property type="component" value="Unassembled WGS sequence"/>
</dbReference>
<dbReference type="InterPro" id="IPR036477">
    <property type="entry name" value="Formyl_transf_N_sf"/>
</dbReference>
<dbReference type="Pfam" id="PF02911">
    <property type="entry name" value="Formyl_trans_C"/>
    <property type="match status" value="1"/>
</dbReference>
<dbReference type="NCBIfam" id="TIGR00460">
    <property type="entry name" value="fmt"/>
    <property type="match status" value="1"/>
</dbReference>
<dbReference type="InterPro" id="IPR041711">
    <property type="entry name" value="Met-tRNA-FMT_N"/>
</dbReference>
<protein>
    <recommendedName>
        <fullName evidence="4 8">Methionyl-tRNA formyltransferase</fullName>
        <ecNumber evidence="3 8">2.1.2.9</ecNumber>
    </recommendedName>
</protein>
<feature type="domain" description="Formyl transferase C-terminal" evidence="10">
    <location>
        <begin position="204"/>
        <end position="302"/>
    </location>
</feature>
<evidence type="ECO:0000256" key="2">
    <source>
        <dbReference type="ARBA" id="ARBA00010699"/>
    </source>
</evidence>
<dbReference type="InterPro" id="IPR005794">
    <property type="entry name" value="Fmt"/>
</dbReference>
<evidence type="ECO:0000256" key="8">
    <source>
        <dbReference type="HAMAP-Rule" id="MF_00182"/>
    </source>
</evidence>
<dbReference type="CDD" id="cd08646">
    <property type="entry name" value="FMT_core_Met-tRNA-FMT_N"/>
    <property type="match status" value="1"/>
</dbReference>
<dbReference type="RefSeq" id="WP_119116615.1">
    <property type="nucleotide sequence ID" value="NZ_QWVS01000013.1"/>
</dbReference>
<keyword evidence="12" id="KW-1185">Reference proteome</keyword>
<reference evidence="11 12" key="1">
    <citation type="submission" date="2018-08" db="EMBL/GenBank/DDBJ databases">
        <title>Bacillus jemisoniae sp. nov., Bacillus chryseoplanitiae sp. nov., Bacillus resnikiae sp. nov., and Bacillus frankliniae sp. nov., isolated from Viking spacecraft and associated surfaces.</title>
        <authorList>
            <person name="Seuylemezian A."/>
            <person name="Vaishampayan P."/>
        </authorList>
    </citation>
    <scope>NUCLEOTIDE SEQUENCE [LARGE SCALE GENOMIC DNA]</scope>
    <source>
        <strain evidence="11 12">MA001</strain>
    </source>
</reference>
<comment type="similarity">
    <text evidence="2 8">Belongs to the Fmt family.</text>
</comment>
<evidence type="ECO:0000259" key="9">
    <source>
        <dbReference type="Pfam" id="PF00551"/>
    </source>
</evidence>
<evidence type="ECO:0000256" key="7">
    <source>
        <dbReference type="ARBA" id="ARBA00048558"/>
    </source>
</evidence>
<dbReference type="PROSITE" id="PS00373">
    <property type="entry name" value="GART"/>
    <property type="match status" value="1"/>
</dbReference>
<dbReference type="PANTHER" id="PTHR11138:SF5">
    <property type="entry name" value="METHIONYL-TRNA FORMYLTRANSFERASE, MITOCHONDRIAL"/>
    <property type="match status" value="1"/>
</dbReference>
<dbReference type="GO" id="GO:0005829">
    <property type="term" value="C:cytosol"/>
    <property type="evidence" value="ECO:0007669"/>
    <property type="project" value="TreeGrafter"/>
</dbReference>
<dbReference type="InterPro" id="IPR002376">
    <property type="entry name" value="Formyl_transf_N"/>
</dbReference>
<evidence type="ECO:0000313" key="12">
    <source>
        <dbReference type="Proteomes" id="UP000266016"/>
    </source>
</evidence>
<dbReference type="CDD" id="cd08704">
    <property type="entry name" value="Met_tRNA_FMT_C"/>
    <property type="match status" value="1"/>
</dbReference>
<proteinExistence type="inferred from homology"/>
<dbReference type="InterPro" id="IPR037022">
    <property type="entry name" value="Formyl_trans_C_sf"/>
</dbReference>
<dbReference type="PANTHER" id="PTHR11138">
    <property type="entry name" value="METHIONYL-TRNA FORMYLTRANSFERASE"/>
    <property type="match status" value="1"/>
</dbReference>
<comment type="caution">
    <text evidence="11">The sequence shown here is derived from an EMBL/GenBank/DDBJ whole genome shotgun (WGS) entry which is preliminary data.</text>
</comment>
<dbReference type="InterPro" id="IPR011034">
    <property type="entry name" value="Formyl_transferase-like_C_sf"/>
</dbReference>
<name>A0A398BBK5_9BACI</name>
<dbReference type="Gene3D" id="3.10.25.10">
    <property type="entry name" value="Formyl transferase, C-terminal domain"/>
    <property type="match status" value="1"/>
</dbReference>
<evidence type="ECO:0000256" key="4">
    <source>
        <dbReference type="ARBA" id="ARBA00016014"/>
    </source>
</evidence>
<dbReference type="InterPro" id="IPR005793">
    <property type="entry name" value="Formyl_trans_C"/>
</dbReference>
<comment type="function">
    <text evidence="1 8">Attaches a formyl group to the free amino group of methionyl-tRNA(fMet). The formyl group appears to play a dual role in the initiator identity of N-formylmethionyl-tRNA by promoting its recognition by IF2 and preventing the misappropriation of this tRNA by the elongation apparatus.</text>
</comment>
<dbReference type="InterPro" id="IPR044135">
    <property type="entry name" value="Met-tRNA-FMT_C"/>
</dbReference>
<dbReference type="FunFam" id="3.40.50.170:FF:000004">
    <property type="entry name" value="Methionyl-tRNA formyltransferase"/>
    <property type="match status" value="1"/>
</dbReference>
<keyword evidence="6 8" id="KW-0648">Protein biosynthesis</keyword>
<gene>
    <name evidence="8" type="primary">fmt</name>
    <name evidence="11" type="ORF">D1953_07895</name>
</gene>
<dbReference type="InterPro" id="IPR001555">
    <property type="entry name" value="GART_AS"/>
</dbReference>
<organism evidence="11 12">
    <name type="scientific">Peribacillus asahii</name>
    <dbReference type="NCBI Taxonomy" id="228899"/>
    <lineage>
        <taxon>Bacteria</taxon>
        <taxon>Bacillati</taxon>
        <taxon>Bacillota</taxon>
        <taxon>Bacilli</taxon>
        <taxon>Bacillales</taxon>
        <taxon>Bacillaceae</taxon>
        <taxon>Peribacillus</taxon>
    </lineage>
</organism>